<keyword evidence="2" id="KW-1185">Reference proteome</keyword>
<evidence type="ECO:0000313" key="2">
    <source>
        <dbReference type="Proteomes" id="UP000190625"/>
    </source>
</evidence>
<dbReference type="Proteomes" id="UP000190625">
    <property type="component" value="Unassembled WGS sequence"/>
</dbReference>
<organism evidence="1 2">
    <name type="scientific">Selenihalanaerobacter shriftii</name>
    <dbReference type="NCBI Taxonomy" id="142842"/>
    <lineage>
        <taxon>Bacteria</taxon>
        <taxon>Bacillati</taxon>
        <taxon>Bacillota</taxon>
        <taxon>Clostridia</taxon>
        <taxon>Halanaerobiales</taxon>
        <taxon>Halobacteroidaceae</taxon>
        <taxon>Selenihalanaerobacter</taxon>
    </lineage>
</organism>
<reference evidence="2" key="1">
    <citation type="submission" date="2017-02" db="EMBL/GenBank/DDBJ databases">
        <authorList>
            <person name="Varghese N."/>
            <person name="Submissions S."/>
        </authorList>
    </citation>
    <scope>NUCLEOTIDE SEQUENCE [LARGE SCALE GENOMIC DNA]</scope>
    <source>
        <strain evidence="2">ATCC BAA-73</strain>
    </source>
</reference>
<name>A0A1T4L1E0_9FIRM</name>
<proteinExistence type="predicted"/>
<sequence length="212" mass="23851">MLIDYKATLALRCPICGEIGLHSFTIFDFSGGENLQIECECGFNKMVIGTNNYKQYWLQFACVICEVEHITFYKGNELWSSDIKEISCLENEIELGYLGLADKVKKTIEEEEKELESVLDEVGFENYFSSPEIMLSALNLLHDIAETGGLSCQCGNDDIDIDMFPGKIELLCNQCDGLTTINAETKADLNFLKNIKKIEMLEGVVSALEKRN</sequence>
<dbReference type="EMBL" id="FUWM01000007">
    <property type="protein sequence ID" value="SJZ48552.1"/>
    <property type="molecule type" value="Genomic_DNA"/>
</dbReference>
<gene>
    <name evidence="1" type="ORF">SAMN02745118_00992</name>
</gene>
<protein>
    <submittedName>
        <fullName evidence="1">Uncharacterized protein</fullName>
    </submittedName>
</protein>
<accession>A0A1T4L1E0</accession>
<evidence type="ECO:0000313" key="1">
    <source>
        <dbReference type="EMBL" id="SJZ48552.1"/>
    </source>
</evidence>
<dbReference type="OrthoDB" id="1678992at2"/>
<dbReference type="STRING" id="142842.SAMN02745118_00992"/>
<dbReference type="RefSeq" id="WP_078809486.1">
    <property type="nucleotide sequence ID" value="NZ_FUWM01000007.1"/>
</dbReference>
<dbReference type="AlphaFoldDB" id="A0A1T4L1E0"/>